<reference evidence="6" key="1">
    <citation type="journal article" date="2020" name="New Phytol.">
        <title>Comparative genomics reveals dynamic genome evolution in host specialist ectomycorrhizal fungi.</title>
        <authorList>
            <person name="Lofgren L.A."/>
            <person name="Nguyen N.H."/>
            <person name="Vilgalys R."/>
            <person name="Ruytinx J."/>
            <person name="Liao H.L."/>
            <person name="Branco S."/>
            <person name="Kuo A."/>
            <person name="LaButti K."/>
            <person name="Lipzen A."/>
            <person name="Andreopoulos W."/>
            <person name="Pangilinan J."/>
            <person name="Riley R."/>
            <person name="Hundley H."/>
            <person name="Na H."/>
            <person name="Barry K."/>
            <person name="Grigoriev I.V."/>
            <person name="Stajich J.E."/>
            <person name="Kennedy P.G."/>
        </authorList>
    </citation>
    <scope>NUCLEOTIDE SEQUENCE</scope>
    <source>
        <strain evidence="6">FC203</strain>
    </source>
</reference>
<comment type="caution">
    <text evidence="6">The sequence shown here is derived from an EMBL/GenBank/DDBJ whole genome shotgun (WGS) entry which is preliminary data.</text>
</comment>
<dbReference type="RefSeq" id="XP_041218833.1">
    <property type="nucleotide sequence ID" value="XM_041363139.1"/>
</dbReference>
<gene>
    <name evidence="6" type="ORF">F5891DRAFT_1067070</name>
</gene>
<keyword evidence="1" id="KW-0479">Metal-binding</keyword>
<accession>A0AAD4DT36</accession>
<dbReference type="GO" id="GO:0000981">
    <property type="term" value="F:DNA-binding transcription factor activity, RNA polymerase II-specific"/>
    <property type="evidence" value="ECO:0007669"/>
    <property type="project" value="TreeGrafter"/>
</dbReference>
<proteinExistence type="predicted"/>
<evidence type="ECO:0000259" key="5">
    <source>
        <dbReference type="PROSITE" id="PS50865"/>
    </source>
</evidence>
<sequence length="327" mass="37133">MSTDPNNSFATPRGVVVHHVTHPERDNLFRATAVSSEFLKANQKMFRVQCTQCQMSLEKPLKCAKCKSVWYCSKECQRKHWPTHKPRCHEVERSSGTFKFIRMFILNPILMGFLKIGAVIDCGLLNNPRIGFDVPFGVRVDVAIEPSNVLDFIALYLGSKSPGDKLQGMVQVNAMMSWELTSERVDKWREARARHDAEGFAQDPVGLVDFIDANCTNDFGNATTAELHILPGILDMAKPREHLLGVSAITGAEIRKPMSAMTWLETINMHIRADKDNQLHLRTEMTDQDKQIIRAAGRNEDTYLARLVKKKMQREHLYANIVQRRAA</sequence>
<keyword evidence="3" id="KW-0862">Zinc</keyword>
<dbReference type="GeneID" id="64657437"/>
<name>A0AAD4DT36_9AGAM</name>
<keyword evidence="7" id="KW-1185">Reference proteome</keyword>
<dbReference type="Proteomes" id="UP001195769">
    <property type="component" value="Unassembled WGS sequence"/>
</dbReference>
<dbReference type="Gene3D" id="6.10.140.2220">
    <property type="match status" value="1"/>
</dbReference>
<evidence type="ECO:0000256" key="4">
    <source>
        <dbReference type="PROSITE-ProRule" id="PRU00134"/>
    </source>
</evidence>
<dbReference type="SUPFAM" id="SSF144232">
    <property type="entry name" value="HIT/MYND zinc finger-like"/>
    <property type="match status" value="1"/>
</dbReference>
<dbReference type="EMBL" id="JABBWK010000103">
    <property type="protein sequence ID" value="KAG1893257.1"/>
    <property type="molecule type" value="Genomic_DNA"/>
</dbReference>
<keyword evidence="2 4" id="KW-0863">Zinc-finger</keyword>
<evidence type="ECO:0000256" key="2">
    <source>
        <dbReference type="ARBA" id="ARBA00022771"/>
    </source>
</evidence>
<evidence type="ECO:0000256" key="1">
    <source>
        <dbReference type="ARBA" id="ARBA00022723"/>
    </source>
</evidence>
<dbReference type="Pfam" id="PF01753">
    <property type="entry name" value="zf-MYND"/>
    <property type="match status" value="1"/>
</dbReference>
<dbReference type="GO" id="GO:0008270">
    <property type="term" value="F:zinc ion binding"/>
    <property type="evidence" value="ECO:0007669"/>
    <property type="project" value="UniProtKB-KW"/>
</dbReference>
<feature type="non-terminal residue" evidence="6">
    <location>
        <position position="1"/>
    </location>
</feature>
<dbReference type="GO" id="GO:0005634">
    <property type="term" value="C:nucleus"/>
    <property type="evidence" value="ECO:0007669"/>
    <property type="project" value="TreeGrafter"/>
</dbReference>
<feature type="domain" description="MYND-type" evidence="5">
    <location>
        <begin position="50"/>
        <end position="88"/>
    </location>
</feature>
<dbReference type="PROSITE" id="PS01360">
    <property type="entry name" value="ZF_MYND_1"/>
    <property type="match status" value="1"/>
</dbReference>
<dbReference type="InterPro" id="IPR024119">
    <property type="entry name" value="TF_DEAF-1"/>
</dbReference>
<organism evidence="6 7">
    <name type="scientific">Suillus fuscotomentosus</name>
    <dbReference type="NCBI Taxonomy" id="1912939"/>
    <lineage>
        <taxon>Eukaryota</taxon>
        <taxon>Fungi</taxon>
        <taxon>Dikarya</taxon>
        <taxon>Basidiomycota</taxon>
        <taxon>Agaricomycotina</taxon>
        <taxon>Agaricomycetes</taxon>
        <taxon>Agaricomycetidae</taxon>
        <taxon>Boletales</taxon>
        <taxon>Suillineae</taxon>
        <taxon>Suillaceae</taxon>
        <taxon>Suillus</taxon>
    </lineage>
</organism>
<dbReference type="InterPro" id="IPR058518">
    <property type="entry name" value="DUF8205"/>
</dbReference>
<evidence type="ECO:0000313" key="6">
    <source>
        <dbReference type="EMBL" id="KAG1893257.1"/>
    </source>
</evidence>
<protein>
    <recommendedName>
        <fullName evidence="5">MYND-type domain-containing protein</fullName>
    </recommendedName>
</protein>
<dbReference type="InterPro" id="IPR002893">
    <property type="entry name" value="Znf_MYND"/>
</dbReference>
<evidence type="ECO:0000256" key="3">
    <source>
        <dbReference type="ARBA" id="ARBA00022833"/>
    </source>
</evidence>
<dbReference type="PANTHER" id="PTHR10237:SF14">
    <property type="entry name" value="MYND-TYPE DOMAIN-CONTAINING PROTEIN"/>
    <property type="match status" value="1"/>
</dbReference>
<evidence type="ECO:0000313" key="7">
    <source>
        <dbReference type="Proteomes" id="UP001195769"/>
    </source>
</evidence>
<dbReference type="PROSITE" id="PS50865">
    <property type="entry name" value="ZF_MYND_2"/>
    <property type="match status" value="1"/>
</dbReference>
<dbReference type="AlphaFoldDB" id="A0AAD4DT36"/>
<dbReference type="PANTHER" id="PTHR10237">
    <property type="entry name" value="DEFORMED EPIDERMAL AUTOREGULATORY FACTOR 1 HOMOLOG SUPPRESSIN"/>
    <property type="match status" value="1"/>
</dbReference>
<dbReference type="Pfam" id="PF26632">
    <property type="entry name" value="DUF8205"/>
    <property type="match status" value="1"/>
</dbReference>